<dbReference type="PANTHER" id="PTHR43066:SF11">
    <property type="entry name" value="PEPTIDASE S54 RHOMBOID DOMAIN-CONTAINING PROTEIN"/>
    <property type="match status" value="1"/>
</dbReference>
<evidence type="ECO:0000256" key="5">
    <source>
        <dbReference type="SAM" id="MobiDB-lite"/>
    </source>
</evidence>
<feature type="transmembrane region" description="Helical" evidence="6">
    <location>
        <begin position="12"/>
        <end position="30"/>
    </location>
</feature>
<feature type="region of interest" description="Disordered" evidence="5">
    <location>
        <begin position="254"/>
        <end position="288"/>
    </location>
</feature>
<evidence type="ECO:0000259" key="8">
    <source>
        <dbReference type="Pfam" id="PF20216"/>
    </source>
</evidence>
<dbReference type="GO" id="GO:0016020">
    <property type="term" value="C:membrane"/>
    <property type="evidence" value="ECO:0007669"/>
    <property type="project" value="UniProtKB-SubCell"/>
</dbReference>
<feature type="transmembrane region" description="Helical" evidence="6">
    <location>
        <begin position="94"/>
        <end position="119"/>
    </location>
</feature>
<keyword evidence="3 6" id="KW-1133">Transmembrane helix</keyword>
<proteinExistence type="predicted"/>
<dbReference type="SUPFAM" id="SSF144091">
    <property type="entry name" value="Rhomboid-like"/>
    <property type="match status" value="1"/>
</dbReference>
<dbReference type="Pfam" id="PF01694">
    <property type="entry name" value="Rhomboid"/>
    <property type="match status" value="1"/>
</dbReference>
<evidence type="ECO:0000256" key="2">
    <source>
        <dbReference type="ARBA" id="ARBA00022692"/>
    </source>
</evidence>
<keyword evidence="10" id="KW-1185">Reference proteome</keyword>
<dbReference type="BioCyc" id="PMAR862515-HMP:GMOO-396-MONOMER"/>
<evidence type="ECO:0000256" key="6">
    <source>
        <dbReference type="SAM" id="Phobius"/>
    </source>
</evidence>
<dbReference type="HOGENOM" id="CLU_055068_4_1_10"/>
<evidence type="ECO:0000313" key="9">
    <source>
        <dbReference type="EMBL" id="EFM02677.1"/>
    </source>
</evidence>
<organism evidence="9 10">
    <name type="scientific">Hoylesella marshii DSM 16973 = JCM 13450</name>
    <dbReference type="NCBI Taxonomy" id="862515"/>
    <lineage>
        <taxon>Bacteria</taxon>
        <taxon>Pseudomonadati</taxon>
        <taxon>Bacteroidota</taxon>
        <taxon>Bacteroidia</taxon>
        <taxon>Bacteroidales</taxon>
        <taxon>Prevotellaceae</taxon>
        <taxon>Hoylesella</taxon>
    </lineage>
</organism>
<dbReference type="Proteomes" id="UP000004394">
    <property type="component" value="Unassembled WGS sequence"/>
</dbReference>
<feature type="transmembrane region" description="Helical" evidence="6">
    <location>
        <begin position="203"/>
        <end position="220"/>
    </location>
</feature>
<feature type="domain" description="DUF6576" evidence="8">
    <location>
        <begin position="270"/>
        <end position="309"/>
    </location>
</feature>
<evidence type="ECO:0000256" key="4">
    <source>
        <dbReference type="ARBA" id="ARBA00023136"/>
    </source>
</evidence>
<dbReference type="InterPro" id="IPR022764">
    <property type="entry name" value="Peptidase_S54_rhomboid_dom"/>
</dbReference>
<evidence type="ECO:0000256" key="1">
    <source>
        <dbReference type="ARBA" id="ARBA00004141"/>
    </source>
</evidence>
<dbReference type="PANTHER" id="PTHR43066">
    <property type="entry name" value="RHOMBOID-RELATED PROTEIN"/>
    <property type="match status" value="1"/>
</dbReference>
<dbReference type="eggNOG" id="COG0705">
    <property type="taxonomic scope" value="Bacteria"/>
</dbReference>
<protein>
    <submittedName>
        <fullName evidence="9">Peptidase, S54 family</fullName>
        <ecNumber evidence="9">3.4.21.-</ecNumber>
    </submittedName>
</protein>
<comment type="subcellular location">
    <subcellularLocation>
        <location evidence="1">Membrane</location>
        <topology evidence="1">Multi-pass membrane protein</topology>
    </subcellularLocation>
</comment>
<keyword evidence="4 6" id="KW-0472">Membrane</keyword>
<comment type="caution">
    <text evidence="9">The sequence shown here is derived from an EMBL/GenBank/DDBJ whole genome shotgun (WGS) entry which is preliminary data.</text>
</comment>
<dbReference type="GO" id="GO:0004252">
    <property type="term" value="F:serine-type endopeptidase activity"/>
    <property type="evidence" value="ECO:0007669"/>
    <property type="project" value="InterPro"/>
</dbReference>
<sequence>MNTDKMNNIPTITKNLLIINVLVFLAAYVLGIRGIDLNGLLGLHFFPASHFGIYQLFTYLFMHGGWAHLFFNMFALWMFGCVVENAWGPKKFLFYYIACGVGAGLLQEVAQFVQFYVLISDQYAGVSFSDVFHIAQSMSSQLNGWTTVGASGAVYGILLAFGMIYPEQRIFVFPLPIPIKAKWFVMIYAGIELFSALGTSSDGVAHFAHLGGMLFGYFMIKYWQKHPNGGTGAGRYSSRGETFDKLKDFWERHQHTSNRTDGEHRSDERTSDWEYNARKKAEEEETDRILDKIKRSGYDSLTAEEKEKLFNAGNRK</sequence>
<dbReference type="AlphaFoldDB" id="E0NQD4"/>
<dbReference type="STRING" id="862515.HMPREF0658_0385"/>
<feature type="transmembrane region" description="Helical" evidence="6">
    <location>
        <begin position="145"/>
        <end position="165"/>
    </location>
</feature>
<keyword evidence="9" id="KW-0378">Hydrolase</keyword>
<keyword evidence="2 6" id="KW-0812">Transmembrane</keyword>
<dbReference type="InterPro" id="IPR035952">
    <property type="entry name" value="Rhomboid-like_sf"/>
</dbReference>
<evidence type="ECO:0000313" key="10">
    <source>
        <dbReference type="Proteomes" id="UP000004394"/>
    </source>
</evidence>
<evidence type="ECO:0000256" key="3">
    <source>
        <dbReference type="ARBA" id="ARBA00022989"/>
    </source>
</evidence>
<gene>
    <name evidence="9" type="ORF">HMPREF0658_0385</name>
</gene>
<reference evidence="9" key="1">
    <citation type="submission" date="2010-07" db="EMBL/GenBank/DDBJ databases">
        <authorList>
            <person name="Muzny D."/>
            <person name="Qin X."/>
            <person name="Deng J."/>
            <person name="Jiang H."/>
            <person name="Liu Y."/>
            <person name="Qu J."/>
            <person name="Song X.-Z."/>
            <person name="Zhang L."/>
            <person name="Thornton R."/>
            <person name="Coyle M."/>
            <person name="Francisco L."/>
            <person name="Jackson L."/>
            <person name="Javaid M."/>
            <person name="Korchina V."/>
            <person name="Kovar C."/>
            <person name="Mata R."/>
            <person name="Mathew T."/>
            <person name="Ngo R."/>
            <person name="Nguyen L."/>
            <person name="Nguyen N."/>
            <person name="Okwuonu G."/>
            <person name="Ongeri F."/>
            <person name="Pham C."/>
            <person name="Simmons D."/>
            <person name="Wilczek-Boney K."/>
            <person name="Hale W."/>
            <person name="Jakkamsetti A."/>
            <person name="Pham P."/>
            <person name="Ruth R."/>
            <person name="San Lucas F."/>
            <person name="Warren J."/>
            <person name="Zhang J."/>
            <person name="Zhao Z."/>
            <person name="Zhou C."/>
            <person name="Zhu D."/>
            <person name="Lee S."/>
            <person name="Bess C."/>
            <person name="Blankenburg K."/>
            <person name="Forbes L."/>
            <person name="Fu Q."/>
            <person name="Gubbala S."/>
            <person name="Hirani K."/>
            <person name="Jayaseelan J.C."/>
            <person name="Lara F."/>
            <person name="Munidasa M."/>
            <person name="Palculict T."/>
            <person name="Patil S."/>
            <person name="Pu L.-L."/>
            <person name="Saada N."/>
            <person name="Tang L."/>
            <person name="Weissenberger G."/>
            <person name="Zhu Y."/>
            <person name="Hemphill L."/>
            <person name="Shang Y."/>
            <person name="Youmans B."/>
            <person name="Ayvaz T."/>
            <person name="Ross M."/>
            <person name="Santibanez J."/>
            <person name="Aqrawi P."/>
            <person name="Gross S."/>
            <person name="Joshi V."/>
            <person name="Fowler G."/>
            <person name="Nazareth L."/>
            <person name="Reid J."/>
            <person name="Worley K."/>
            <person name="Petrosino J."/>
            <person name="Highlander S."/>
            <person name="Gibbs R."/>
        </authorList>
    </citation>
    <scope>NUCLEOTIDE SEQUENCE [LARGE SCALE GENOMIC DNA]</scope>
    <source>
        <strain evidence="9">DSM 16973</strain>
    </source>
</reference>
<dbReference type="EC" id="3.4.21.-" evidence="9"/>
<feature type="domain" description="Peptidase S54 rhomboid" evidence="7">
    <location>
        <begin position="53"/>
        <end position="220"/>
    </location>
</feature>
<dbReference type="EMBL" id="AEEI01000016">
    <property type="protein sequence ID" value="EFM02677.1"/>
    <property type="molecule type" value="Genomic_DNA"/>
</dbReference>
<name>E0NQD4_9BACT</name>
<dbReference type="InterPro" id="IPR046483">
    <property type="entry name" value="DUF6576"/>
</dbReference>
<feature type="transmembrane region" description="Helical" evidence="6">
    <location>
        <begin position="177"/>
        <end position="197"/>
    </location>
</feature>
<evidence type="ECO:0000259" key="7">
    <source>
        <dbReference type="Pfam" id="PF01694"/>
    </source>
</evidence>
<dbReference type="Pfam" id="PF20216">
    <property type="entry name" value="DUF6576"/>
    <property type="match status" value="1"/>
</dbReference>
<accession>E0NQD4</accession>
<dbReference type="Gene3D" id="1.20.1540.10">
    <property type="entry name" value="Rhomboid-like"/>
    <property type="match status" value="1"/>
</dbReference>